<dbReference type="AlphaFoldDB" id="A0A0G1FSH9"/>
<accession>A0A0G1FSH9</accession>
<gene>
    <name evidence="2" type="ORF">UV73_C0004G0113</name>
</gene>
<dbReference type="Gene3D" id="3.30.1310.20">
    <property type="entry name" value="PRTase-like"/>
    <property type="match status" value="1"/>
</dbReference>
<reference evidence="2 3" key="1">
    <citation type="journal article" date="2015" name="Nature">
        <title>rRNA introns, odd ribosomes, and small enigmatic genomes across a large radiation of phyla.</title>
        <authorList>
            <person name="Brown C.T."/>
            <person name="Hug L.A."/>
            <person name="Thomas B.C."/>
            <person name="Sharon I."/>
            <person name="Castelle C.J."/>
            <person name="Singh A."/>
            <person name="Wilkins M.J."/>
            <person name="Williams K.H."/>
            <person name="Banfield J.F."/>
        </authorList>
    </citation>
    <scope>NUCLEOTIDE SEQUENCE [LARGE SCALE GENOMIC DNA]</scope>
</reference>
<comment type="caution">
    <text evidence="2">The sequence shown here is derived from an EMBL/GenBank/DDBJ whole genome shotgun (WGS) entry which is preliminary data.</text>
</comment>
<organism evidence="2 3">
    <name type="scientific">Candidatus Gottesmanbacteria bacterium GW2011_GWA2_43_14</name>
    <dbReference type="NCBI Taxonomy" id="1618443"/>
    <lineage>
        <taxon>Bacteria</taxon>
        <taxon>Candidatus Gottesmaniibacteriota</taxon>
    </lineage>
</organism>
<dbReference type="GO" id="GO:0016757">
    <property type="term" value="F:glycosyltransferase activity"/>
    <property type="evidence" value="ECO:0007669"/>
    <property type="project" value="UniProtKB-KW"/>
</dbReference>
<dbReference type="CDD" id="cd06223">
    <property type="entry name" value="PRTases_typeI"/>
    <property type="match status" value="1"/>
</dbReference>
<dbReference type="InterPro" id="IPR000836">
    <property type="entry name" value="PRTase_dom"/>
</dbReference>
<dbReference type="SUPFAM" id="SSF53271">
    <property type="entry name" value="PRTase-like"/>
    <property type="match status" value="1"/>
</dbReference>
<dbReference type="EMBL" id="LCFP01000004">
    <property type="protein sequence ID" value="KKS97971.1"/>
    <property type="molecule type" value="Genomic_DNA"/>
</dbReference>
<evidence type="ECO:0000259" key="1">
    <source>
        <dbReference type="Pfam" id="PF00156"/>
    </source>
</evidence>
<dbReference type="Proteomes" id="UP000034894">
    <property type="component" value="Unassembled WGS sequence"/>
</dbReference>
<dbReference type="STRING" id="1618443.UV73_C0004G0113"/>
<sequence length="213" mass="23843">MFKDRKEAGRQLAEKLKDFRDSSETVIVALPRGGVIVGKEVAQVLRLPLTALPVKKLRAPANSELAIGAISINKVKYLNFELIKALSVSDDFLSSEISEKEKQVGEQALIFRTDIDYLTSFRYYIIIDDGIATGSTVLAAVKLLRNGLKDKKKIIVAVPVIARDIFEVLQNEVDRLETMVVSSDFKAVGQFYRNFKQVSDKEVIHSLRKGEEN</sequence>
<dbReference type="Pfam" id="PF00156">
    <property type="entry name" value="Pribosyltran"/>
    <property type="match status" value="1"/>
</dbReference>
<proteinExistence type="predicted"/>
<dbReference type="InterPro" id="IPR029057">
    <property type="entry name" value="PRTase-like"/>
</dbReference>
<feature type="domain" description="Phosphoribosyltransferase" evidence="1">
    <location>
        <begin position="9"/>
        <end position="162"/>
    </location>
</feature>
<protein>
    <submittedName>
        <fullName evidence="2">Phosphoribosyltransferase</fullName>
    </submittedName>
</protein>
<keyword evidence="2" id="KW-0808">Transferase</keyword>
<evidence type="ECO:0000313" key="3">
    <source>
        <dbReference type="Proteomes" id="UP000034894"/>
    </source>
</evidence>
<name>A0A0G1FSH9_9BACT</name>
<dbReference type="Gene3D" id="3.40.50.2020">
    <property type="match status" value="1"/>
</dbReference>
<keyword evidence="2" id="KW-0328">Glycosyltransferase</keyword>
<evidence type="ECO:0000313" key="2">
    <source>
        <dbReference type="EMBL" id="KKS97971.1"/>
    </source>
</evidence>